<feature type="signal peptide" evidence="1">
    <location>
        <begin position="1"/>
        <end position="23"/>
    </location>
</feature>
<dbReference type="KEGG" id="smo:SELMODRAFT_444712"/>
<reference evidence="2 3" key="1">
    <citation type="journal article" date="2011" name="Science">
        <title>The Selaginella genome identifies genetic changes associated with the evolution of vascular plants.</title>
        <authorList>
            <person name="Banks J.A."/>
            <person name="Nishiyama T."/>
            <person name="Hasebe M."/>
            <person name="Bowman J.L."/>
            <person name="Gribskov M."/>
            <person name="dePamphilis C."/>
            <person name="Albert V.A."/>
            <person name="Aono N."/>
            <person name="Aoyama T."/>
            <person name="Ambrose B.A."/>
            <person name="Ashton N.W."/>
            <person name="Axtell M.J."/>
            <person name="Barker E."/>
            <person name="Barker M.S."/>
            <person name="Bennetzen J.L."/>
            <person name="Bonawitz N.D."/>
            <person name="Chapple C."/>
            <person name="Cheng C."/>
            <person name="Correa L.G."/>
            <person name="Dacre M."/>
            <person name="DeBarry J."/>
            <person name="Dreyer I."/>
            <person name="Elias M."/>
            <person name="Engstrom E.M."/>
            <person name="Estelle M."/>
            <person name="Feng L."/>
            <person name="Finet C."/>
            <person name="Floyd S.K."/>
            <person name="Frommer W.B."/>
            <person name="Fujita T."/>
            <person name="Gramzow L."/>
            <person name="Gutensohn M."/>
            <person name="Harholt J."/>
            <person name="Hattori M."/>
            <person name="Heyl A."/>
            <person name="Hirai T."/>
            <person name="Hiwatashi Y."/>
            <person name="Ishikawa M."/>
            <person name="Iwata M."/>
            <person name="Karol K.G."/>
            <person name="Koehler B."/>
            <person name="Kolukisaoglu U."/>
            <person name="Kubo M."/>
            <person name="Kurata T."/>
            <person name="Lalonde S."/>
            <person name="Li K."/>
            <person name="Li Y."/>
            <person name="Litt A."/>
            <person name="Lyons E."/>
            <person name="Manning G."/>
            <person name="Maruyama T."/>
            <person name="Michael T.P."/>
            <person name="Mikami K."/>
            <person name="Miyazaki S."/>
            <person name="Morinaga S."/>
            <person name="Murata T."/>
            <person name="Mueller-Roeber B."/>
            <person name="Nelson D.R."/>
            <person name="Obara M."/>
            <person name="Oguri Y."/>
            <person name="Olmstead R.G."/>
            <person name="Onodera N."/>
            <person name="Petersen B.L."/>
            <person name="Pils B."/>
            <person name="Prigge M."/>
            <person name="Rensing S.A."/>
            <person name="Riano-Pachon D.M."/>
            <person name="Roberts A.W."/>
            <person name="Sato Y."/>
            <person name="Scheller H.V."/>
            <person name="Schulz B."/>
            <person name="Schulz C."/>
            <person name="Shakirov E.V."/>
            <person name="Shibagaki N."/>
            <person name="Shinohara N."/>
            <person name="Shippen D.E."/>
            <person name="Soerensen I."/>
            <person name="Sotooka R."/>
            <person name="Sugimoto N."/>
            <person name="Sugita M."/>
            <person name="Sumikawa N."/>
            <person name="Tanurdzic M."/>
            <person name="Theissen G."/>
            <person name="Ulvskov P."/>
            <person name="Wakazuki S."/>
            <person name="Weng J.K."/>
            <person name="Willats W.W."/>
            <person name="Wipf D."/>
            <person name="Wolf P.G."/>
            <person name="Yang L."/>
            <person name="Zimmer A.D."/>
            <person name="Zhu Q."/>
            <person name="Mitros T."/>
            <person name="Hellsten U."/>
            <person name="Loque D."/>
            <person name="Otillar R."/>
            <person name="Salamov A."/>
            <person name="Schmutz J."/>
            <person name="Shapiro H."/>
            <person name="Lindquist E."/>
            <person name="Lucas S."/>
            <person name="Rokhsar D."/>
            <person name="Grigoriev I.V."/>
        </authorList>
    </citation>
    <scope>NUCLEOTIDE SEQUENCE [LARGE SCALE GENOMIC DNA]</scope>
</reference>
<name>D8SCA6_SELML</name>
<evidence type="ECO:0008006" key="4">
    <source>
        <dbReference type="Google" id="ProtNLM"/>
    </source>
</evidence>
<gene>
    <name evidence="2" type="ORF">SELMODRAFT_444712</name>
</gene>
<keyword evidence="1" id="KW-0732">Signal</keyword>
<dbReference type="InParanoid" id="D8SCA6"/>
<feature type="chain" id="PRO_5003122591" description="Granulins domain-containing protein" evidence="1">
    <location>
        <begin position="24"/>
        <end position="146"/>
    </location>
</feature>
<evidence type="ECO:0000313" key="3">
    <source>
        <dbReference type="Proteomes" id="UP000001514"/>
    </source>
</evidence>
<dbReference type="Proteomes" id="UP000001514">
    <property type="component" value="Unassembled WGS sequence"/>
</dbReference>
<dbReference type="AlphaFoldDB" id="D8SCA6"/>
<proteinExistence type="predicted"/>
<sequence length="146" mass="15970">MALAPVTCIVLVLPFLVLAAVNATRVDNEAETIFAGGVDATHDPRYVSTILEKEALSSVVGETYCCLKNGWGCMQECEKGKEYQCCLRNGFGCMQNCETSKKYSCCLKNGFGCLWKCEDGVEHYCCERNGFGCTKMCPKTVTTGNL</sequence>
<keyword evidence="3" id="KW-1185">Reference proteome</keyword>
<protein>
    <recommendedName>
        <fullName evidence="4">Granulins domain-containing protein</fullName>
    </recommendedName>
</protein>
<dbReference type="EMBL" id="GL377612">
    <property type="protein sequence ID" value="EFJ17672.1"/>
    <property type="molecule type" value="Genomic_DNA"/>
</dbReference>
<organism evidence="3">
    <name type="scientific">Selaginella moellendorffii</name>
    <name type="common">Spikemoss</name>
    <dbReference type="NCBI Taxonomy" id="88036"/>
    <lineage>
        <taxon>Eukaryota</taxon>
        <taxon>Viridiplantae</taxon>
        <taxon>Streptophyta</taxon>
        <taxon>Embryophyta</taxon>
        <taxon>Tracheophyta</taxon>
        <taxon>Lycopodiopsida</taxon>
        <taxon>Selaginellales</taxon>
        <taxon>Selaginellaceae</taxon>
        <taxon>Selaginella</taxon>
    </lineage>
</organism>
<accession>D8SCA6</accession>
<evidence type="ECO:0000313" key="2">
    <source>
        <dbReference type="EMBL" id="EFJ17672.1"/>
    </source>
</evidence>
<dbReference type="HOGENOM" id="CLU_151565_0_0_1"/>
<evidence type="ECO:0000256" key="1">
    <source>
        <dbReference type="SAM" id="SignalP"/>
    </source>
</evidence>
<dbReference type="Gramene" id="EFJ17672">
    <property type="protein sequence ID" value="EFJ17672"/>
    <property type="gene ID" value="SELMODRAFT_444712"/>
</dbReference>